<name>A0A8B8N954_9MYRT</name>
<dbReference type="PROSITE" id="PS50081">
    <property type="entry name" value="ZF_DAG_PE_2"/>
    <property type="match status" value="1"/>
</dbReference>
<sequence length="229" mass="25202">MANISSKLIHPEHDLKPMKPRDPFYCVACKEIGFGPGYGCPQCVVRIHKECARPSPTMSRMIQMKHHSLKFYPDMKGENRKAGVCSACSRLVQGCGYGSSWGDDFHPACLALPESIMVNGAEARLSYEMKSNCRWCHKIEFYVGKDKLPSWSYTGRKGRYHVGCVQDMVIESFRNGEFAPAKEGDSAGRMQIKVDLSRGISGFFGIGLGQLALRGLIASITSDPSALAG</sequence>
<keyword evidence="5" id="KW-1185">Reference proteome</keyword>
<protein>
    <submittedName>
        <fullName evidence="6">Uncharacterized protein LOC115732432</fullName>
    </submittedName>
</protein>
<dbReference type="Pfam" id="PF03107">
    <property type="entry name" value="C1_2"/>
    <property type="match status" value="1"/>
</dbReference>
<organism evidence="5 6">
    <name type="scientific">Rhodamnia argentea</name>
    <dbReference type="NCBI Taxonomy" id="178133"/>
    <lineage>
        <taxon>Eukaryota</taxon>
        <taxon>Viridiplantae</taxon>
        <taxon>Streptophyta</taxon>
        <taxon>Embryophyta</taxon>
        <taxon>Tracheophyta</taxon>
        <taxon>Spermatophyta</taxon>
        <taxon>Magnoliopsida</taxon>
        <taxon>eudicotyledons</taxon>
        <taxon>Gunneridae</taxon>
        <taxon>Pentapetalae</taxon>
        <taxon>rosids</taxon>
        <taxon>malvids</taxon>
        <taxon>Myrtales</taxon>
        <taxon>Myrtaceae</taxon>
        <taxon>Myrtoideae</taxon>
        <taxon>Myrteae</taxon>
        <taxon>Australasian group</taxon>
        <taxon>Rhodamnia</taxon>
    </lineage>
</organism>
<dbReference type="PANTHER" id="PTHR46477">
    <property type="entry name" value="CYSTEINE/HISTIDINE-RICH C1 DOMAIN FAMILY PROTEIN"/>
    <property type="match status" value="1"/>
</dbReference>
<dbReference type="RefSeq" id="XP_030518933.1">
    <property type="nucleotide sequence ID" value="XM_030663073.1"/>
</dbReference>
<keyword evidence="1" id="KW-0479">Metal-binding</keyword>
<dbReference type="OrthoDB" id="1841377at2759"/>
<feature type="domain" description="Phorbol-ester/DAG-type" evidence="4">
    <location>
        <begin position="12"/>
        <end position="59"/>
    </location>
</feature>
<evidence type="ECO:0000313" key="6">
    <source>
        <dbReference type="RefSeq" id="XP_030518933.1"/>
    </source>
</evidence>
<dbReference type="Proteomes" id="UP000827889">
    <property type="component" value="Chromosome 8"/>
</dbReference>
<proteinExistence type="predicted"/>
<evidence type="ECO:0000313" key="5">
    <source>
        <dbReference type="Proteomes" id="UP000827889"/>
    </source>
</evidence>
<dbReference type="PANTHER" id="PTHR46477:SF3">
    <property type="entry name" value="CYSTEINE_HISTIDINE-RICH C1 DOMAIN FAMILY PROTEIN"/>
    <property type="match status" value="1"/>
</dbReference>
<evidence type="ECO:0000256" key="3">
    <source>
        <dbReference type="ARBA" id="ARBA00022833"/>
    </source>
</evidence>
<evidence type="ECO:0000259" key="4">
    <source>
        <dbReference type="PROSITE" id="PS50081"/>
    </source>
</evidence>
<reference evidence="6" key="1">
    <citation type="submission" date="2025-08" db="UniProtKB">
        <authorList>
            <consortium name="RefSeq"/>
        </authorList>
    </citation>
    <scope>IDENTIFICATION</scope>
    <source>
        <tissue evidence="6">Leaf</tissue>
    </source>
</reference>
<dbReference type="GO" id="GO:0046872">
    <property type="term" value="F:metal ion binding"/>
    <property type="evidence" value="ECO:0007669"/>
    <property type="project" value="UniProtKB-KW"/>
</dbReference>
<dbReference type="AlphaFoldDB" id="A0A8B8N954"/>
<dbReference type="InterPro" id="IPR004146">
    <property type="entry name" value="DC1"/>
</dbReference>
<evidence type="ECO:0000256" key="1">
    <source>
        <dbReference type="ARBA" id="ARBA00022723"/>
    </source>
</evidence>
<dbReference type="InterPro" id="IPR002219">
    <property type="entry name" value="PKC_DAG/PE"/>
</dbReference>
<keyword evidence="3" id="KW-0862">Zinc</keyword>
<dbReference type="KEGG" id="rarg:115732432"/>
<evidence type="ECO:0000256" key="2">
    <source>
        <dbReference type="ARBA" id="ARBA00022737"/>
    </source>
</evidence>
<accession>A0A8B8N954</accession>
<dbReference type="Gene3D" id="3.30.60.20">
    <property type="match status" value="1"/>
</dbReference>
<keyword evidence="2" id="KW-0677">Repeat</keyword>
<dbReference type="GeneID" id="115732432"/>
<dbReference type="SUPFAM" id="SSF57889">
    <property type="entry name" value="Cysteine-rich domain"/>
    <property type="match status" value="1"/>
</dbReference>
<gene>
    <name evidence="6" type="primary">LOC115732432</name>
</gene>
<dbReference type="InterPro" id="IPR046349">
    <property type="entry name" value="C1-like_sf"/>
</dbReference>